<proteinExistence type="predicted"/>
<organism evidence="1 2">
    <name type="scientific">Lasiosphaeria miniovina</name>
    <dbReference type="NCBI Taxonomy" id="1954250"/>
    <lineage>
        <taxon>Eukaryota</taxon>
        <taxon>Fungi</taxon>
        <taxon>Dikarya</taxon>
        <taxon>Ascomycota</taxon>
        <taxon>Pezizomycotina</taxon>
        <taxon>Sordariomycetes</taxon>
        <taxon>Sordariomycetidae</taxon>
        <taxon>Sordariales</taxon>
        <taxon>Lasiosphaeriaceae</taxon>
        <taxon>Lasiosphaeria</taxon>
    </lineage>
</organism>
<dbReference type="EMBL" id="JAUIRO010000007">
    <property type="protein sequence ID" value="KAK0706948.1"/>
    <property type="molecule type" value="Genomic_DNA"/>
</dbReference>
<gene>
    <name evidence="1" type="ORF">B0T26DRAFT_480949</name>
</gene>
<name>A0AA40A0D5_9PEZI</name>
<reference evidence="1" key="1">
    <citation type="submission" date="2023-06" db="EMBL/GenBank/DDBJ databases">
        <title>Genome-scale phylogeny and comparative genomics of the fungal order Sordariales.</title>
        <authorList>
            <consortium name="Lawrence Berkeley National Laboratory"/>
            <person name="Hensen N."/>
            <person name="Bonometti L."/>
            <person name="Westerberg I."/>
            <person name="Brannstrom I.O."/>
            <person name="Guillou S."/>
            <person name="Cros-Aarteil S."/>
            <person name="Calhoun S."/>
            <person name="Haridas S."/>
            <person name="Kuo A."/>
            <person name="Mondo S."/>
            <person name="Pangilinan J."/>
            <person name="Riley R."/>
            <person name="LaButti K."/>
            <person name="Andreopoulos B."/>
            <person name="Lipzen A."/>
            <person name="Chen C."/>
            <person name="Yanf M."/>
            <person name="Daum C."/>
            <person name="Ng V."/>
            <person name="Clum A."/>
            <person name="Steindorff A."/>
            <person name="Ohm R."/>
            <person name="Martin F."/>
            <person name="Silar P."/>
            <person name="Natvig D."/>
            <person name="Lalanne C."/>
            <person name="Gautier V."/>
            <person name="Ament-velasquez S.L."/>
            <person name="Kruys A."/>
            <person name="Hutchinson M.I."/>
            <person name="Powell A.J."/>
            <person name="Barry K."/>
            <person name="Miller A.N."/>
            <person name="Grigoriev I.V."/>
            <person name="Debuchy R."/>
            <person name="Gladieux P."/>
            <person name="Thoren M.H."/>
            <person name="Johannesson H."/>
        </authorList>
    </citation>
    <scope>NUCLEOTIDE SEQUENCE</scope>
    <source>
        <strain evidence="1">SMH2392-1A</strain>
    </source>
</reference>
<evidence type="ECO:0000313" key="1">
    <source>
        <dbReference type="EMBL" id="KAK0706948.1"/>
    </source>
</evidence>
<dbReference type="Proteomes" id="UP001172101">
    <property type="component" value="Unassembled WGS sequence"/>
</dbReference>
<dbReference type="AlphaFoldDB" id="A0AA40A0D5"/>
<sequence length="206" mass="21648">MVLYLPGSMQRRLKFAMMVWRTAARLAMLSLLLLLLLLLPLLARLFCGKTLFDEYLGECPGLSSIWASGCGCDGRSSLTIVCFCCCCFCSRGPRLRVFLGGLNALNHRSLALAAGGLGRDFIEPVADGGGAVIDFVVAVTNVVVAAVVCRVCCRIPGGRPFWRLDSGSSCVGCFVAVAGSVGGEFAGQPPNSGTGASSLVAVDKRF</sequence>
<dbReference type="GeneID" id="85318539"/>
<keyword evidence="2" id="KW-1185">Reference proteome</keyword>
<evidence type="ECO:0000313" key="2">
    <source>
        <dbReference type="Proteomes" id="UP001172101"/>
    </source>
</evidence>
<dbReference type="RefSeq" id="XP_060292042.1">
    <property type="nucleotide sequence ID" value="XM_060435269.1"/>
</dbReference>
<comment type="caution">
    <text evidence="1">The sequence shown here is derived from an EMBL/GenBank/DDBJ whole genome shotgun (WGS) entry which is preliminary data.</text>
</comment>
<accession>A0AA40A0D5</accession>
<protein>
    <submittedName>
        <fullName evidence="1">Uncharacterized protein</fullName>
    </submittedName>
</protein>